<gene>
    <name evidence="1" type="ORF">J2W50_001985</name>
</gene>
<name>A0ABU1PE65_9BURK</name>
<comment type="caution">
    <text evidence="1">The sequence shown here is derived from an EMBL/GenBank/DDBJ whole genome shotgun (WGS) entry which is preliminary data.</text>
</comment>
<proteinExistence type="predicted"/>
<sequence>MCTSKEECAMMVRVSGTPLSRVTVSRKAFTLSPPALQRSQRGQR</sequence>
<evidence type="ECO:0000313" key="1">
    <source>
        <dbReference type="EMBL" id="MDR6583787.1"/>
    </source>
</evidence>
<dbReference type="EMBL" id="JAVDSJ010000002">
    <property type="protein sequence ID" value="MDR6583787.1"/>
    <property type="molecule type" value="Genomic_DNA"/>
</dbReference>
<reference evidence="1 2" key="1">
    <citation type="submission" date="2023-07" db="EMBL/GenBank/DDBJ databases">
        <title>Sorghum-associated microbial communities from plants grown in Nebraska, USA.</title>
        <authorList>
            <person name="Schachtman D."/>
        </authorList>
    </citation>
    <scope>NUCLEOTIDE SEQUENCE [LARGE SCALE GENOMIC DNA]</scope>
    <source>
        <strain evidence="1 2">596</strain>
    </source>
</reference>
<evidence type="ECO:0000313" key="2">
    <source>
        <dbReference type="Proteomes" id="UP001260715"/>
    </source>
</evidence>
<accession>A0ABU1PE65</accession>
<dbReference type="Proteomes" id="UP001260715">
    <property type="component" value="Unassembled WGS sequence"/>
</dbReference>
<protein>
    <submittedName>
        <fullName evidence="1">Uncharacterized protein</fullName>
    </submittedName>
</protein>
<organism evidence="1 2">
    <name type="scientific">Herbaspirillum frisingense</name>
    <dbReference type="NCBI Taxonomy" id="92645"/>
    <lineage>
        <taxon>Bacteria</taxon>
        <taxon>Pseudomonadati</taxon>
        <taxon>Pseudomonadota</taxon>
        <taxon>Betaproteobacteria</taxon>
        <taxon>Burkholderiales</taxon>
        <taxon>Oxalobacteraceae</taxon>
        <taxon>Herbaspirillum</taxon>
    </lineage>
</organism>
<keyword evidence="2" id="KW-1185">Reference proteome</keyword>